<name>C5S0Y2_9PAST</name>
<dbReference type="Pfam" id="PF07751">
    <property type="entry name" value="Abi_2"/>
    <property type="match status" value="1"/>
</dbReference>
<organism evidence="1 2">
    <name type="scientific">Actinobacillus minor NM305</name>
    <dbReference type="NCBI Taxonomy" id="637911"/>
    <lineage>
        <taxon>Bacteria</taxon>
        <taxon>Pseudomonadati</taxon>
        <taxon>Pseudomonadota</taxon>
        <taxon>Gammaproteobacteria</taxon>
        <taxon>Pasteurellales</taxon>
        <taxon>Pasteurellaceae</taxon>
        <taxon>Actinobacillus</taxon>
    </lineage>
</organism>
<dbReference type="OrthoDB" id="9813050at2"/>
<reference evidence="1 2" key="1">
    <citation type="journal article" date="2010" name="Vet. Microbiol.">
        <title>Production of haemolysins by strains of the Actinobacillus minor/porcitonsillarum complex.</title>
        <authorList>
            <person name="Arya G."/>
            <person name="Niven D.F."/>
        </authorList>
    </citation>
    <scope>NUCLEOTIDE SEQUENCE [LARGE SCALE GENOMIC DNA]</scope>
    <source>
        <strain evidence="1 2">NM305</strain>
    </source>
</reference>
<dbReference type="Proteomes" id="UP000005532">
    <property type="component" value="Unassembled WGS sequence"/>
</dbReference>
<protein>
    <recommendedName>
        <fullName evidence="3">Abi-like protein</fullName>
    </recommendedName>
</protein>
<proteinExistence type="predicted"/>
<dbReference type="AlphaFoldDB" id="C5S0Y2"/>
<dbReference type="EMBL" id="ACQL01000069">
    <property type="protein sequence ID" value="EER47565.1"/>
    <property type="molecule type" value="Genomic_DNA"/>
</dbReference>
<sequence length="245" mass="29401">MLSRQITSISASRLSTYLDCFYQSDTTKQKEAIAIYTALQHRTGIYFSLIQEIEVALRNEISELLRQAAPNNDLYQFFHYLAQDNNAPLTVESKRQLKKAINECGKHYDENDIISRITFGFWVNLFDYDLKRNPYAIYWQQTLKPIFNRRFRNFKDLYNTLKLVMRFRNRLYHQEIVWNKKTSRHPIQALKNLDKTYSQFELILQKIAPERFVFRQLSQALIWQRQIFFDQQIFGAEIAILPQHI</sequence>
<evidence type="ECO:0000313" key="2">
    <source>
        <dbReference type="Proteomes" id="UP000005532"/>
    </source>
</evidence>
<dbReference type="InterPro" id="IPR011664">
    <property type="entry name" value="Abi_system_AbiD/AbiF-like"/>
</dbReference>
<comment type="caution">
    <text evidence="1">The sequence shown here is derived from an EMBL/GenBank/DDBJ whole genome shotgun (WGS) entry which is preliminary data.</text>
</comment>
<gene>
    <name evidence="1" type="ORF">AM305_07788</name>
</gene>
<evidence type="ECO:0008006" key="3">
    <source>
        <dbReference type="Google" id="ProtNLM"/>
    </source>
</evidence>
<evidence type="ECO:0000313" key="1">
    <source>
        <dbReference type="EMBL" id="EER47565.1"/>
    </source>
</evidence>
<dbReference type="RefSeq" id="WP_005823363.1">
    <property type="nucleotide sequence ID" value="NZ_ACQL01000069.1"/>
</dbReference>
<accession>C5S0Y2</accession>